<keyword evidence="2" id="KW-1185">Reference proteome</keyword>
<accession>A0ABQ5HAV5</accession>
<protein>
    <submittedName>
        <fullName evidence="1">Uncharacterized protein</fullName>
    </submittedName>
</protein>
<sequence length="97" mass="10458">MRSGMVVVSGGCGDDGLGGCGGGVVEMTMMMALAVGGDEVDEVIVVPGWGWWHVDEGDYGGAWRGMAWRWRRGGWWLEARQSGTGNEDEKRVVARVL</sequence>
<gene>
    <name evidence="1" type="ORF">Tco_1066301</name>
</gene>
<organism evidence="1 2">
    <name type="scientific">Tanacetum coccineum</name>
    <dbReference type="NCBI Taxonomy" id="301880"/>
    <lineage>
        <taxon>Eukaryota</taxon>
        <taxon>Viridiplantae</taxon>
        <taxon>Streptophyta</taxon>
        <taxon>Embryophyta</taxon>
        <taxon>Tracheophyta</taxon>
        <taxon>Spermatophyta</taxon>
        <taxon>Magnoliopsida</taxon>
        <taxon>eudicotyledons</taxon>
        <taxon>Gunneridae</taxon>
        <taxon>Pentapetalae</taxon>
        <taxon>asterids</taxon>
        <taxon>campanulids</taxon>
        <taxon>Asterales</taxon>
        <taxon>Asteraceae</taxon>
        <taxon>Asteroideae</taxon>
        <taxon>Anthemideae</taxon>
        <taxon>Anthemidinae</taxon>
        <taxon>Tanacetum</taxon>
    </lineage>
</organism>
<reference evidence="1" key="1">
    <citation type="journal article" date="2022" name="Int. J. Mol. Sci.">
        <title>Draft Genome of Tanacetum Coccineum: Genomic Comparison of Closely Related Tanacetum-Family Plants.</title>
        <authorList>
            <person name="Yamashiro T."/>
            <person name="Shiraishi A."/>
            <person name="Nakayama K."/>
            <person name="Satake H."/>
        </authorList>
    </citation>
    <scope>NUCLEOTIDE SEQUENCE</scope>
</reference>
<dbReference type="Proteomes" id="UP001151760">
    <property type="component" value="Unassembled WGS sequence"/>
</dbReference>
<evidence type="ECO:0000313" key="2">
    <source>
        <dbReference type="Proteomes" id="UP001151760"/>
    </source>
</evidence>
<reference evidence="1" key="2">
    <citation type="submission" date="2022-01" db="EMBL/GenBank/DDBJ databases">
        <authorList>
            <person name="Yamashiro T."/>
            <person name="Shiraishi A."/>
            <person name="Satake H."/>
            <person name="Nakayama K."/>
        </authorList>
    </citation>
    <scope>NUCLEOTIDE SEQUENCE</scope>
</reference>
<proteinExistence type="predicted"/>
<comment type="caution">
    <text evidence="1">The sequence shown here is derived from an EMBL/GenBank/DDBJ whole genome shotgun (WGS) entry which is preliminary data.</text>
</comment>
<evidence type="ECO:0000313" key="1">
    <source>
        <dbReference type="EMBL" id="GJT84584.1"/>
    </source>
</evidence>
<dbReference type="EMBL" id="BQNB010019371">
    <property type="protein sequence ID" value="GJT84584.1"/>
    <property type="molecule type" value="Genomic_DNA"/>
</dbReference>
<name>A0ABQ5HAV5_9ASTR</name>